<accession>A0A2P2N0M0</accession>
<organism evidence="1">
    <name type="scientific">Rhizophora mucronata</name>
    <name type="common">Asiatic mangrove</name>
    <dbReference type="NCBI Taxonomy" id="61149"/>
    <lineage>
        <taxon>Eukaryota</taxon>
        <taxon>Viridiplantae</taxon>
        <taxon>Streptophyta</taxon>
        <taxon>Embryophyta</taxon>
        <taxon>Tracheophyta</taxon>
        <taxon>Spermatophyta</taxon>
        <taxon>Magnoliopsida</taxon>
        <taxon>eudicotyledons</taxon>
        <taxon>Gunneridae</taxon>
        <taxon>Pentapetalae</taxon>
        <taxon>rosids</taxon>
        <taxon>fabids</taxon>
        <taxon>Malpighiales</taxon>
        <taxon>Rhizophoraceae</taxon>
        <taxon>Rhizophora</taxon>
    </lineage>
</organism>
<sequence>MKVKSRLVNQRKGSSIAAATTTITTILK</sequence>
<name>A0A2P2N0M0_RHIMU</name>
<dbReference type="EMBL" id="GGEC01055538">
    <property type="protein sequence ID" value="MBX36022.1"/>
    <property type="molecule type" value="Transcribed_RNA"/>
</dbReference>
<reference evidence="1" key="1">
    <citation type="submission" date="2018-02" db="EMBL/GenBank/DDBJ databases">
        <title>Rhizophora mucronata_Transcriptome.</title>
        <authorList>
            <person name="Meera S.P."/>
            <person name="Sreeshan A."/>
            <person name="Augustine A."/>
        </authorList>
    </citation>
    <scope>NUCLEOTIDE SEQUENCE</scope>
    <source>
        <tissue evidence="1">Leaf</tissue>
    </source>
</reference>
<evidence type="ECO:0000313" key="1">
    <source>
        <dbReference type="EMBL" id="MBX36022.1"/>
    </source>
</evidence>
<proteinExistence type="predicted"/>
<dbReference type="AlphaFoldDB" id="A0A2P2N0M0"/>
<protein>
    <submittedName>
        <fullName evidence="1">Uncharacterized protein</fullName>
    </submittedName>
</protein>